<gene>
    <name evidence="2" type="ORF">M413DRAFT_433484</name>
</gene>
<dbReference type="Proteomes" id="UP000053424">
    <property type="component" value="Unassembled WGS sequence"/>
</dbReference>
<keyword evidence="3" id="KW-1185">Reference proteome</keyword>
<evidence type="ECO:0000313" key="3">
    <source>
        <dbReference type="Proteomes" id="UP000053424"/>
    </source>
</evidence>
<dbReference type="HOGENOM" id="CLU_098000_0_0_1"/>
<feature type="region of interest" description="Disordered" evidence="1">
    <location>
        <begin position="1"/>
        <end position="52"/>
    </location>
</feature>
<name>A0A0C2Y2R2_HEBCY</name>
<dbReference type="OrthoDB" id="3191568at2759"/>
<reference evidence="3" key="2">
    <citation type="submission" date="2015-01" db="EMBL/GenBank/DDBJ databases">
        <title>Evolutionary Origins and Diversification of the Mycorrhizal Mutualists.</title>
        <authorList>
            <consortium name="DOE Joint Genome Institute"/>
            <consortium name="Mycorrhizal Genomics Consortium"/>
            <person name="Kohler A."/>
            <person name="Kuo A."/>
            <person name="Nagy L.G."/>
            <person name="Floudas D."/>
            <person name="Copeland A."/>
            <person name="Barry K.W."/>
            <person name="Cichocki N."/>
            <person name="Veneault-Fourrey C."/>
            <person name="LaButti K."/>
            <person name="Lindquist E.A."/>
            <person name="Lipzen A."/>
            <person name="Lundell T."/>
            <person name="Morin E."/>
            <person name="Murat C."/>
            <person name="Riley R."/>
            <person name="Ohm R."/>
            <person name="Sun H."/>
            <person name="Tunlid A."/>
            <person name="Henrissat B."/>
            <person name="Grigoriev I.V."/>
            <person name="Hibbett D.S."/>
            <person name="Martin F."/>
        </authorList>
    </citation>
    <scope>NUCLEOTIDE SEQUENCE [LARGE SCALE GENOMIC DNA]</scope>
    <source>
        <strain evidence="3">h7</strain>
    </source>
</reference>
<dbReference type="EMBL" id="KN831774">
    <property type="protein sequence ID" value="KIM44093.1"/>
    <property type="molecule type" value="Genomic_DNA"/>
</dbReference>
<organism evidence="2 3">
    <name type="scientific">Hebeloma cylindrosporum</name>
    <dbReference type="NCBI Taxonomy" id="76867"/>
    <lineage>
        <taxon>Eukaryota</taxon>
        <taxon>Fungi</taxon>
        <taxon>Dikarya</taxon>
        <taxon>Basidiomycota</taxon>
        <taxon>Agaricomycotina</taxon>
        <taxon>Agaricomycetes</taxon>
        <taxon>Agaricomycetidae</taxon>
        <taxon>Agaricales</taxon>
        <taxon>Agaricineae</taxon>
        <taxon>Hymenogastraceae</taxon>
        <taxon>Hebeloma</taxon>
    </lineage>
</organism>
<evidence type="ECO:0000313" key="2">
    <source>
        <dbReference type="EMBL" id="KIM44093.1"/>
    </source>
</evidence>
<dbReference type="AlphaFoldDB" id="A0A0C2Y2R2"/>
<proteinExistence type="predicted"/>
<protein>
    <submittedName>
        <fullName evidence="2">Uncharacterized protein</fullName>
    </submittedName>
</protein>
<sequence length="205" mass="22193">MFANNPYAQGGWHNPQNSQSINHTPWPPHSSHPPTYGALPVPNDGPASTTEYRFTDLDPNILTCVLSTRDGRRLLNIRTFNGITVITNLTTGANFARIDWTTVPSMVEATGCITHQAIGDFLRPSYSEEGSFRSMTIDRRSYAWVPLAGANEIYLRVNATGGAPWVAKISPSGNGGIVLEIANNGGLFNHCVIAAVLLCSGWPLV</sequence>
<accession>A0A0C2Y2R2</accession>
<reference evidence="2 3" key="1">
    <citation type="submission" date="2014-04" db="EMBL/GenBank/DDBJ databases">
        <authorList>
            <consortium name="DOE Joint Genome Institute"/>
            <person name="Kuo A."/>
            <person name="Gay G."/>
            <person name="Dore J."/>
            <person name="Kohler A."/>
            <person name="Nagy L.G."/>
            <person name="Floudas D."/>
            <person name="Copeland A."/>
            <person name="Barry K.W."/>
            <person name="Cichocki N."/>
            <person name="Veneault-Fourrey C."/>
            <person name="LaButti K."/>
            <person name="Lindquist E.A."/>
            <person name="Lipzen A."/>
            <person name="Lundell T."/>
            <person name="Morin E."/>
            <person name="Murat C."/>
            <person name="Sun H."/>
            <person name="Tunlid A."/>
            <person name="Henrissat B."/>
            <person name="Grigoriev I.V."/>
            <person name="Hibbett D.S."/>
            <person name="Martin F."/>
            <person name="Nordberg H.P."/>
            <person name="Cantor M.N."/>
            <person name="Hua S.X."/>
        </authorList>
    </citation>
    <scope>NUCLEOTIDE SEQUENCE [LARGE SCALE GENOMIC DNA]</scope>
    <source>
        <strain evidence="3">h7</strain>
    </source>
</reference>
<evidence type="ECO:0000256" key="1">
    <source>
        <dbReference type="SAM" id="MobiDB-lite"/>
    </source>
</evidence>